<comment type="subcellular location">
    <subcellularLocation>
        <location evidence="1">Cell membrane</location>
        <topology evidence="1">Multi-pass membrane protein</topology>
    </subcellularLocation>
</comment>
<keyword evidence="6 8" id="KW-0472">Membrane</keyword>
<organism evidence="11 12">
    <name type="scientific">Haloechinothrix salitolerans</name>
    <dbReference type="NCBI Taxonomy" id="926830"/>
    <lineage>
        <taxon>Bacteria</taxon>
        <taxon>Bacillati</taxon>
        <taxon>Actinomycetota</taxon>
        <taxon>Actinomycetes</taxon>
        <taxon>Pseudonocardiales</taxon>
        <taxon>Pseudonocardiaceae</taxon>
        <taxon>Haloechinothrix</taxon>
    </lineage>
</organism>
<accession>A0ABW2C9J3</accession>
<evidence type="ECO:0000256" key="1">
    <source>
        <dbReference type="ARBA" id="ARBA00004651"/>
    </source>
</evidence>
<evidence type="ECO:0000259" key="9">
    <source>
        <dbReference type="PROSITE" id="PS50893"/>
    </source>
</evidence>
<evidence type="ECO:0000256" key="5">
    <source>
        <dbReference type="ARBA" id="ARBA00022989"/>
    </source>
</evidence>
<sequence>MRAGQAEPGPLATTNPDERRRPPPRAPGIDPDQSKGWIKRAFPLLKAHRGVFMAAFAASLVTVVAMVLFPLWLGTAIDEALAAPSGQRDSLARFVWILVAITVVGVVAAYFSRYLTLRMAYSLEFDLRTLLYRHLSTLSASFFDRVRTGELVSRANSDVRAVQMLLAFGPMLIVQFGMFFLALYFMLTIDVGLTLVALLSLPAVFVIGLTMRKHMFPVSWLVQSRLAEIATIVDENVSGAQVVRVFGAERRQIGVLARAAQRLRWASMRLVRIRATFGPLMQNVVRVGEAAVLLYGGFRVLDGAIGPGDIIVFLTYLVMLQAPFAMLGLLMMLAQRAAASAHRIYEVLDERPEIADRPGAFDLPVCRGEVELRDVRFSFGSDQRVLDGVTLRVPAGHTVAFVGATGSGKTTIAQLIPRFYDVDRGAVLLDGHDVRDLTLRSLRQHVGVCFEEPFLFSASIRDNIAYGTPGASDDDVVAAAKVAGAHEFITQLAFGYTTVVGERGYTLSGGQRQRIAIARTVLVNPPILILDDATSAIDVQTEQRIHDGLRQLMHGRTTLIVAHRLSTLSLADRVVLLEGGRIAATGTHQELLTTEPRYAAALAHVTDEERIRAAQLERERTVTPDVEWRPIDPDHLDEEEML</sequence>
<dbReference type="GO" id="GO:0005524">
    <property type="term" value="F:ATP binding"/>
    <property type="evidence" value="ECO:0007669"/>
    <property type="project" value="UniProtKB-KW"/>
</dbReference>
<evidence type="ECO:0000256" key="7">
    <source>
        <dbReference type="SAM" id="MobiDB-lite"/>
    </source>
</evidence>
<evidence type="ECO:0000256" key="3">
    <source>
        <dbReference type="ARBA" id="ARBA00022741"/>
    </source>
</evidence>
<dbReference type="PROSITE" id="PS50893">
    <property type="entry name" value="ABC_TRANSPORTER_2"/>
    <property type="match status" value="1"/>
</dbReference>
<feature type="domain" description="ABC transmembrane type-1" evidence="10">
    <location>
        <begin position="54"/>
        <end position="336"/>
    </location>
</feature>
<dbReference type="InterPro" id="IPR027417">
    <property type="entry name" value="P-loop_NTPase"/>
</dbReference>
<dbReference type="Proteomes" id="UP001596337">
    <property type="component" value="Unassembled WGS sequence"/>
</dbReference>
<reference evidence="12" key="1">
    <citation type="journal article" date="2019" name="Int. J. Syst. Evol. Microbiol.">
        <title>The Global Catalogue of Microorganisms (GCM) 10K type strain sequencing project: providing services to taxonomists for standard genome sequencing and annotation.</title>
        <authorList>
            <consortium name="The Broad Institute Genomics Platform"/>
            <consortium name="The Broad Institute Genome Sequencing Center for Infectious Disease"/>
            <person name="Wu L."/>
            <person name="Ma J."/>
        </authorList>
    </citation>
    <scope>NUCLEOTIDE SEQUENCE [LARGE SCALE GENOMIC DNA]</scope>
    <source>
        <strain evidence="12">KCTC 32255</strain>
    </source>
</reference>
<dbReference type="PANTHER" id="PTHR43394">
    <property type="entry name" value="ATP-DEPENDENT PERMEASE MDL1, MITOCHONDRIAL"/>
    <property type="match status" value="1"/>
</dbReference>
<keyword evidence="4 11" id="KW-0067">ATP-binding</keyword>
<dbReference type="InterPro" id="IPR003593">
    <property type="entry name" value="AAA+_ATPase"/>
</dbReference>
<evidence type="ECO:0000259" key="10">
    <source>
        <dbReference type="PROSITE" id="PS50929"/>
    </source>
</evidence>
<dbReference type="SUPFAM" id="SSF90123">
    <property type="entry name" value="ABC transporter transmembrane region"/>
    <property type="match status" value="1"/>
</dbReference>
<feature type="transmembrane region" description="Helical" evidence="8">
    <location>
        <begin position="50"/>
        <end position="73"/>
    </location>
</feature>
<protein>
    <submittedName>
        <fullName evidence="11">ABC transporter ATP-binding protein</fullName>
    </submittedName>
</protein>
<feature type="transmembrane region" description="Helical" evidence="8">
    <location>
        <begin position="310"/>
        <end position="334"/>
    </location>
</feature>
<evidence type="ECO:0000313" key="11">
    <source>
        <dbReference type="EMBL" id="MFC6871233.1"/>
    </source>
</evidence>
<dbReference type="Gene3D" id="1.20.1560.10">
    <property type="entry name" value="ABC transporter type 1, transmembrane domain"/>
    <property type="match status" value="1"/>
</dbReference>
<feature type="region of interest" description="Disordered" evidence="7">
    <location>
        <begin position="1"/>
        <end position="34"/>
    </location>
</feature>
<evidence type="ECO:0000313" key="12">
    <source>
        <dbReference type="Proteomes" id="UP001596337"/>
    </source>
</evidence>
<evidence type="ECO:0000256" key="8">
    <source>
        <dbReference type="SAM" id="Phobius"/>
    </source>
</evidence>
<dbReference type="SUPFAM" id="SSF52540">
    <property type="entry name" value="P-loop containing nucleoside triphosphate hydrolases"/>
    <property type="match status" value="1"/>
</dbReference>
<name>A0ABW2C9J3_9PSEU</name>
<dbReference type="PROSITE" id="PS00211">
    <property type="entry name" value="ABC_TRANSPORTER_1"/>
    <property type="match status" value="1"/>
</dbReference>
<proteinExistence type="predicted"/>
<dbReference type="PROSITE" id="PS50929">
    <property type="entry name" value="ABC_TM1F"/>
    <property type="match status" value="1"/>
</dbReference>
<gene>
    <name evidence="11" type="ORF">ACFQGD_29335</name>
</gene>
<dbReference type="Pfam" id="PF00664">
    <property type="entry name" value="ABC_membrane"/>
    <property type="match status" value="1"/>
</dbReference>
<evidence type="ECO:0000256" key="2">
    <source>
        <dbReference type="ARBA" id="ARBA00022692"/>
    </source>
</evidence>
<feature type="transmembrane region" description="Helical" evidence="8">
    <location>
        <begin position="191"/>
        <end position="211"/>
    </location>
</feature>
<evidence type="ECO:0000256" key="4">
    <source>
        <dbReference type="ARBA" id="ARBA00022840"/>
    </source>
</evidence>
<dbReference type="Gene3D" id="3.40.50.300">
    <property type="entry name" value="P-loop containing nucleotide triphosphate hydrolases"/>
    <property type="match status" value="1"/>
</dbReference>
<evidence type="ECO:0000256" key="6">
    <source>
        <dbReference type="ARBA" id="ARBA00023136"/>
    </source>
</evidence>
<dbReference type="InterPro" id="IPR036640">
    <property type="entry name" value="ABC1_TM_sf"/>
</dbReference>
<dbReference type="InterPro" id="IPR003439">
    <property type="entry name" value="ABC_transporter-like_ATP-bd"/>
</dbReference>
<keyword evidence="3" id="KW-0547">Nucleotide-binding</keyword>
<keyword evidence="2 8" id="KW-0812">Transmembrane</keyword>
<dbReference type="InterPro" id="IPR039421">
    <property type="entry name" value="Type_1_exporter"/>
</dbReference>
<feature type="transmembrane region" description="Helical" evidence="8">
    <location>
        <begin position="164"/>
        <end position="185"/>
    </location>
</feature>
<keyword evidence="12" id="KW-1185">Reference proteome</keyword>
<keyword evidence="5 8" id="KW-1133">Transmembrane helix</keyword>
<dbReference type="PANTHER" id="PTHR43394:SF1">
    <property type="entry name" value="ATP-BINDING CASSETTE SUB-FAMILY B MEMBER 10, MITOCHONDRIAL"/>
    <property type="match status" value="1"/>
</dbReference>
<dbReference type="InterPro" id="IPR017871">
    <property type="entry name" value="ABC_transporter-like_CS"/>
</dbReference>
<dbReference type="Pfam" id="PF00005">
    <property type="entry name" value="ABC_tran"/>
    <property type="match status" value="1"/>
</dbReference>
<feature type="domain" description="ABC transporter" evidence="9">
    <location>
        <begin position="370"/>
        <end position="604"/>
    </location>
</feature>
<comment type="caution">
    <text evidence="11">The sequence shown here is derived from an EMBL/GenBank/DDBJ whole genome shotgun (WGS) entry which is preliminary data.</text>
</comment>
<dbReference type="EMBL" id="JBHSXX010000001">
    <property type="protein sequence ID" value="MFC6871233.1"/>
    <property type="molecule type" value="Genomic_DNA"/>
</dbReference>
<dbReference type="CDD" id="cd18543">
    <property type="entry name" value="ABC_6TM_Rv0194_D1_like"/>
    <property type="match status" value="1"/>
</dbReference>
<dbReference type="InterPro" id="IPR011527">
    <property type="entry name" value="ABC1_TM_dom"/>
</dbReference>
<feature type="transmembrane region" description="Helical" evidence="8">
    <location>
        <begin position="93"/>
        <end position="111"/>
    </location>
</feature>
<dbReference type="RefSeq" id="WP_345404332.1">
    <property type="nucleotide sequence ID" value="NZ_BAABLA010000117.1"/>
</dbReference>
<dbReference type="SMART" id="SM00382">
    <property type="entry name" value="AAA"/>
    <property type="match status" value="1"/>
</dbReference>